<gene>
    <name evidence="1" type="ORF">ACFPMG_21395</name>
</gene>
<evidence type="ECO:0000313" key="1">
    <source>
        <dbReference type="EMBL" id="MFC5357570.1"/>
    </source>
</evidence>
<dbReference type="Proteomes" id="UP001596166">
    <property type="component" value="Unassembled WGS sequence"/>
</dbReference>
<evidence type="ECO:0000313" key="2">
    <source>
        <dbReference type="Proteomes" id="UP001596166"/>
    </source>
</evidence>
<dbReference type="RefSeq" id="WP_376997209.1">
    <property type="nucleotide sequence ID" value="NZ_JBHSLC010000046.1"/>
</dbReference>
<accession>A0ABW0G918</accession>
<proteinExistence type="predicted"/>
<reference evidence="2" key="1">
    <citation type="journal article" date="2019" name="Int. J. Syst. Evol. Microbiol.">
        <title>The Global Catalogue of Microorganisms (GCM) 10K type strain sequencing project: providing services to taxonomists for standard genome sequencing and annotation.</title>
        <authorList>
            <consortium name="The Broad Institute Genomics Platform"/>
            <consortium name="The Broad Institute Genome Sequencing Center for Infectious Disease"/>
            <person name="Wu L."/>
            <person name="Ma J."/>
        </authorList>
    </citation>
    <scope>NUCLEOTIDE SEQUENCE [LARGE SCALE GENOMIC DNA]</scope>
    <source>
        <strain evidence="2">CCUG 58760</strain>
    </source>
</reference>
<comment type="caution">
    <text evidence="1">The sequence shown here is derived from an EMBL/GenBank/DDBJ whole genome shotgun (WGS) entry which is preliminary data.</text>
</comment>
<name>A0ABW0G918_9PROT</name>
<dbReference type="EMBL" id="JBHSLC010000046">
    <property type="protein sequence ID" value="MFC5357570.1"/>
    <property type="molecule type" value="Genomic_DNA"/>
</dbReference>
<evidence type="ECO:0008006" key="3">
    <source>
        <dbReference type="Google" id="ProtNLM"/>
    </source>
</evidence>
<protein>
    <recommendedName>
        <fullName evidence="3">GIY-YIG domain-containing protein</fullName>
    </recommendedName>
</protein>
<keyword evidence="2" id="KW-1185">Reference proteome</keyword>
<organism evidence="1 2">
    <name type="scientific">Azospirillum himalayense</name>
    <dbReference type="NCBI Taxonomy" id="654847"/>
    <lineage>
        <taxon>Bacteria</taxon>
        <taxon>Pseudomonadati</taxon>
        <taxon>Pseudomonadota</taxon>
        <taxon>Alphaproteobacteria</taxon>
        <taxon>Rhodospirillales</taxon>
        <taxon>Azospirillaceae</taxon>
        <taxon>Azospirillum</taxon>
    </lineage>
</organism>
<sequence length="225" mass="25758">MALRTLEPVAYLTDRYGKPFNYCRYGRAIASSGVSEMHLYIDEFKEMRIRDFATYLLTGVLEKKGKLISELKYWDVICDGTSIIKDECGIYIVSDESQVHYVGMSTSEALVTRIGNHLAAGGIHWKNNLMRGMADFRKETASFVSDSQAAQLGNLRIRFIHIMHNCKPKEIREHKGAAVTSVRLLETMLRCLLKPRKNEYRKPINDHDRLVGNILSDALLYRELP</sequence>